<dbReference type="RefSeq" id="WP_120760385.1">
    <property type="nucleotide sequence ID" value="NZ_RBAM01000099.1"/>
</dbReference>
<gene>
    <name evidence="1" type="ORF">D7231_34925</name>
</gene>
<dbReference type="OrthoDB" id="4301387at2"/>
<reference evidence="1 2" key="1">
    <citation type="journal article" date="2015" name="Antonie Van Leeuwenhoek">
        <title>Streptomyces klenkii sp. nov., isolated from deep marine sediment.</title>
        <authorList>
            <person name="Veyisoglu A."/>
            <person name="Sahin N."/>
        </authorList>
    </citation>
    <scope>NUCLEOTIDE SEQUENCE [LARGE SCALE GENOMIC DNA]</scope>
    <source>
        <strain evidence="1 2">KCTC 29202</strain>
    </source>
</reference>
<dbReference type="Proteomes" id="UP000270343">
    <property type="component" value="Unassembled WGS sequence"/>
</dbReference>
<dbReference type="AlphaFoldDB" id="A0A3B0A3T5"/>
<organism evidence="1 2">
    <name type="scientific">Streptomyces klenkii</name>
    <dbReference type="NCBI Taxonomy" id="1420899"/>
    <lineage>
        <taxon>Bacteria</taxon>
        <taxon>Bacillati</taxon>
        <taxon>Actinomycetota</taxon>
        <taxon>Actinomycetes</taxon>
        <taxon>Kitasatosporales</taxon>
        <taxon>Streptomycetaceae</taxon>
        <taxon>Streptomyces</taxon>
    </lineage>
</organism>
<evidence type="ECO:0000313" key="1">
    <source>
        <dbReference type="EMBL" id="RKN54954.1"/>
    </source>
</evidence>
<name>A0A3B0A3T5_9ACTN</name>
<dbReference type="EMBL" id="RBAM01000099">
    <property type="protein sequence ID" value="RKN54954.1"/>
    <property type="molecule type" value="Genomic_DNA"/>
</dbReference>
<comment type="caution">
    <text evidence="1">The sequence shown here is derived from an EMBL/GenBank/DDBJ whole genome shotgun (WGS) entry which is preliminary data.</text>
</comment>
<proteinExistence type="predicted"/>
<evidence type="ECO:0000313" key="2">
    <source>
        <dbReference type="Proteomes" id="UP000270343"/>
    </source>
</evidence>
<keyword evidence="2" id="KW-1185">Reference proteome</keyword>
<protein>
    <submittedName>
        <fullName evidence="1">Uncharacterized protein</fullName>
    </submittedName>
</protein>
<accession>A0A3B0A3T5</accession>
<sequence length="84" mass="9435">MNDRIAIGVTVDIHSIRVGDQLMLGGQVFTVRDMIALRHGDRRLEFTGGESFTMRPHTVLYATRAVRPARDTTGGRSGRARPRW</sequence>